<dbReference type="NCBIfam" id="NF008848">
    <property type="entry name" value="PRK11886.1-3"/>
    <property type="match status" value="1"/>
</dbReference>
<dbReference type="InterPro" id="IPR004143">
    <property type="entry name" value="BPL_LPL_catalytic"/>
</dbReference>
<evidence type="ECO:0000256" key="5">
    <source>
        <dbReference type="ARBA" id="ARBA00047846"/>
    </source>
</evidence>
<dbReference type="InterPro" id="IPR004408">
    <property type="entry name" value="Biotin_CoA_COase_ligase"/>
</dbReference>
<sequence length="326" mass="35484">MDLKQVLDTLADGQWHSGAELGEALGVSRAAVWKQLQKLEVLGLVLHAVKGRGYRLVRPLELIDMPWLDSALKSNAVTRELLTLHYFLSLDSSNKTALELTRRESGHGHLIIAEHQAAGRGRRGRAWVSPFGENIYFSLIWSFQSGLAALEGLSLAVGLALARTLNKAGVSGVGLKWPNDVLIEHKKVAGILLELNGEAGGVCQVVIGVGVNVEMQDQKEQITQPWCSLRPYLPEGYGRNHLLADLLQELVAVLQVFQREGFVAVKQEWMSFSVHQGLAVRLQAGEQCTEGVMVGLTDTGGLRVATEQGEEVFHGGEVSVRALSTS</sequence>
<dbReference type="AlphaFoldDB" id="A0A2S5KQJ7"/>
<dbReference type="InterPro" id="IPR036388">
    <property type="entry name" value="WH-like_DNA-bd_sf"/>
</dbReference>
<dbReference type="PANTHER" id="PTHR12835:SF5">
    <property type="entry name" value="BIOTIN--PROTEIN LIGASE"/>
    <property type="match status" value="1"/>
</dbReference>
<dbReference type="Pfam" id="PF08279">
    <property type="entry name" value="HTH_11"/>
    <property type="match status" value="1"/>
</dbReference>
<comment type="function">
    <text evidence="6">Acts both as a biotin--[acetyl-CoA-carboxylase] ligase and a repressor.</text>
</comment>
<evidence type="ECO:0000256" key="4">
    <source>
        <dbReference type="ARBA" id="ARBA00023267"/>
    </source>
</evidence>
<dbReference type="PROSITE" id="PS51733">
    <property type="entry name" value="BPL_LPL_CATALYTIC"/>
    <property type="match status" value="1"/>
</dbReference>
<dbReference type="OrthoDB" id="9807064at2"/>
<gene>
    <name evidence="6" type="primary">birA</name>
    <name evidence="8" type="ORF">C4K68_13005</name>
</gene>
<dbReference type="Proteomes" id="UP000238196">
    <property type="component" value="Unassembled WGS sequence"/>
</dbReference>
<dbReference type="InterPro" id="IPR045864">
    <property type="entry name" value="aa-tRNA-synth_II/BPL/LPL"/>
</dbReference>
<name>A0A2S5KQJ7_9PROT</name>
<reference evidence="8 9" key="1">
    <citation type="submission" date="2018-02" db="EMBL/GenBank/DDBJ databases">
        <title>novel marine gammaproteobacteria from coastal saline agro ecosystem.</title>
        <authorList>
            <person name="Krishnan R."/>
            <person name="Ramesh Kumar N."/>
        </authorList>
    </citation>
    <scope>NUCLEOTIDE SEQUENCE [LARGE SCALE GENOMIC DNA]</scope>
    <source>
        <strain evidence="8 9">228</strain>
    </source>
</reference>
<accession>A0A2S5KQJ7</accession>
<dbReference type="InterPro" id="IPR003142">
    <property type="entry name" value="BPL_C"/>
</dbReference>
<dbReference type="EC" id="6.3.4.15" evidence="6"/>
<evidence type="ECO:0000259" key="7">
    <source>
        <dbReference type="PROSITE" id="PS51733"/>
    </source>
</evidence>
<dbReference type="GO" id="GO:0005737">
    <property type="term" value="C:cytoplasm"/>
    <property type="evidence" value="ECO:0007669"/>
    <property type="project" value="TreeGrafter"/>
</dbReference>
<dbReference type="CDD" id="cd00090">
    <property type="entry name" value="HTH_ARSR"/>
    <property type="match status" value="1"/>
</dbReference>
<dbReference type="GO" id="GO:0006355">
    <property type="term" value="P:regulation of DNA-templated transcription"/>
    <property type="evidence" value="ECO:0007669"/>
    <property type="project" value="UniProtKB-UniRule"/>
</dbReference>
<dbReference type="InterPro" id="IPR036390">
    <property type="entry name" value="WH_DNA-bd_sf"/>
</dbReference>
<dbReference type="HAMAP" id="MF_00978">
    <property type="entry name" value="Bifunct_BirA"/>
    <property type="match status" value="1"/>
</dbReference>
<dbReference type="SUPFAM" id="SSF55681">
    <property type="entry name" value="Class II aaRS and biotin synthetases"/>
    <property type="match status" value="1"/>
</dbReference>
<dbReference type="GO" id="GO:0005524">
    <property type="term" value="F:ATP binding"/>
    <property type="evidence" value="ECO:0007669"/>
    <property type="project" value="UniProtKB-UniRule"/>
</dbReference>
<keyword evidence="6" id="KW-0804">Transcription</keyword>
<keyword evidence="3 6" id="KW-0067">ATP-binding</keyword>
<feature type="binding site" evidence="6">
    <location>
        <begin position="120"/>
        <end position="122"/>
    </location>
    <ligand>
        <name>biotin</name>
        <dbReference type="ChEBI" id="CHEBI:57586"/>
    </ligand>
</feature>
<dbReference type="Gene3D" id="3.30.930.10">
    <property type="entry name" value="Bira Bifunctional Protein, Domain 2"/>
    <property type="match status" value="1"/>
</dbReference>
<dbReference type="PANTHER" id="PTHR12835">
    <property type="entry name" value="BIOTIN PROTEIN LIGASE"/>
    <property type="match status" value="1"/>
</dbReference>
<dbReference type="InterPro" id="IPR030855">
    <property type="entry name" value="Bifunct_BirA"/>
</dbReference>
<keyword evidence="2 6" id="KW-0547">Nucleotide-binding</keyword>
<keyword evidence="6" id="KW-0805">Transcription regulation</keyword>
<keyword evidence="1 6" id="KW-0436">Ligase</keyword>
<keyword evidence="4 6" id="KW-0092">Biotin</keyword>
<comment type="similarity">
    <text evidence="6">Belongs to the biotin--protein ligase family.</text>
</comment>
<dbReference type="NCBIfam" id="TIGR00121">
    <property type="entry name" value="birA_ligase"/>
    <property type="match status" value="1"/>
</dbReference>
<feature type="domain" description="BPL/LPL catalytic" evidence="7">
    <location>
        <begin position="81"/>
        <end position="258"/>
    </location>
</feature>
<dbReference type="InterPro" id="IPR011991">
    <property type="entry name" value="ArsR-like_HTH"/>
</dbReference>
<feature type="binding site" evidence="6">
    <location>
        <begin position="92"/>
        <end position="94"/>
    </location>
    <ligand>
        <name>biotin</name>
        <dbReference type="ChEBI" id="CHEBI:57586"/>
    </ligand>
</feature>
<evidence type="ECO:0000256" key="3">
    <source>
        <dbReference type="ARBA" id="ARBA00022840"/>
    </source>
</evidence>
<organism evidence="8 9">
    <name type="scientific">Proteobacteria bacterium 228</name>
    <dbReference type="NCBI Taxonomy" id="2083153"/>
    <lineage>
        <taxon>Bacteria</taxon>
        <taxon>Pseudomonadati</taxon>
        <taxon>Pseudomonadota</taxon>
    </lineage>
</organism>
<dbReference type="SUPFAM" id="SSF50037">
    <property type="entry name" value="C-terminal domain of transcriptional repressors"/>
    <property type="match status" value="1"/>
</dbReference>
<feature type="binding site" evidence="6">
    <location>
        <position position="187"/>
    </location>
    <ligand>
        <name>biotin</name>
        <dbReference type="ChEBI" id="CHEBI:57586"/>
    </ligand>
</feature>
<dbReference type="GO" id="GO:0003677">
    <property type="term" value="F:DNA binding"/>
    <property type="evidence" value="ECO:0007669"/>
    <property type="project" value="UniProtKB-UniRule"/>
</dbReference>
<evidence type="ECO:0000313" key="8">
    <source>
        <dbReference type="EMBL" id="PPC76935.1"/>
    </source>
</evidence>
<dbReference type="SUPFAM" id="SSF46785">
    <property type="entry name" value="Winged helix' DNA-binding domain"/>
    <property type="match status" value="1"/>
</dbReference>
<dbReference type="Pfam" id="PF03099">
    <property type="entry name" value="BPL_LplA_LipB"/>
    <property type="match status" value="1"/>
</dbReference>
<feature type="DNA-binding region" description="H-T-H motif" evidence="6">
    <location>
        <begin position="18"/>
        <end position="37"/>
    </location>
</feature>
<dbReference type="InterPro" id="IPR013196">
    <property type="entry name" value="HTH_11"/>
</dbReference>
<evidence type="ECO:0000256" key="6">
    <source>
        <dbReference type="HAMAP-Rule" id="MF_00978"/>
    </source>
</evidence>
<dbReference type="GO" id="GO:0004077">
    <property type="term" value="F:biotin--[biotin carboxyl-carrier protein] ligase activity"/>
    <property type="evidence" value="ECO:0007669"/>
    <property type="project" value="UniProtKB-UniRule"/>
</dbReference>
<dbReference type="Gene3D" id="1.10.10.10">
    <property type="entry name" value="Winged helix-like DNA-binding domain superfamily/Winged helix DNA-binding domain"/>
    <property type="match status" value="1"/>
</dbReference>
<comment type="caution">
    <text evidence="8">The sequence shown here is derived from an EMBL/GenBank/DDBJ whole genome shotgun (WGS) entry which is preliminary data.</text>
</comment>
<dbReference type="NCBIfam" id="NF008847">
    <property type="entry name" value="PRK11886.1-2"/>
    <property type="match status" value="1"/>
</dbReference>
<feature type="binding site" evidence="6">
    <location>
        <position position="116"/>
    </location>
    <ligand>
        <name>biotin</name>
        <dbReference type="ChEBI" id="CHEBI:57586"/>
    </ligand>
</feature>
<evidence type="ECO:0000256" key="1">
    <source>
        <dbReference type="ARBA" id="ARBA00022598"/>
    </source>
</evidence>
<dbReference type="InterPro" id="IPR008988">
    <property type="entry name" value="Transcriptional_repressor_C"/>
</dbReference>
<dbReference type="Pfam" id="PF02237">
    <property type="entry name" value="BPL_C"/>
    <property type="match status" value="1"/>
</dbReference>
<keyword evidence="6" id="KW-0678">Repressor</keyword>
<evidence type="ECO:0000256" key="2">
    <source>
        <dbReference type="ARBA" id="ARBA00022741"/>
    </source>
</evidence>
<proteinExistence type="inferred from homology"/>
<protein>
    <recommendedName>
        <fullName evidence="6">Bifunctional ligase/repressor BirA</fullName>
    </recommendedName>
    <alternativeName>
        <fullName evidence="6">Biotin--[acetyl-CoA-carboxylase] ligase</fullName>
        <ecNumber evidence="6">6.3.4.15</ecNumber>
    </alternativeName>
    <alternativeName>
        <fullName evidence="6">Biotin--protein ligase</fullName>
    </alternativeName>
    <alternativeName>
        <fullName evidence="6">Biotin-[acetyl-CoA carboxylase] synthetase</fullName>
    </alternativeName>
</protein>
<dbReference type="CDD" id="cd16442">
    <property type="entry name" value="BPL"/>
    <property type="match status" value="1"/>
</dbReference>
<dbReference type="Gene3D" id="2.30.30.100">
    <property type="match status" value="1"/>
</dbReference>
<evidence type="ECO:0000313" key="9">
    <source>
        <dbReference type="Proteomes" id="UP000238196"/>
    </source>
</evidence>
<dbReference type="EMBL" id="PRLP01000037">
    <property type="protein sequence ID" value="PPC76935.1"/>
    <property type="molecule type" value="Genomic_DNA"/>
</dbReference>
<comment type="catalytic activity">
    <reaction evidence="5 6">
        <text>biotin + L-lysyl-[protein] + ATP = N(6)-biotinyl-L-lysyl-[protein] + AMP + diphosphate + H(+)</text>
        <dbReference type="Rhea" id="RHEA:11756"/>
        <dbReference type="Rhea" id="RHEA-COMP:9752"/>
        <dbReference type="Rhea" id="RHEA-COMP:10505"/>
        <dbReference type="ChEBI" id="CHEBI:15378"/>
        <dbReference type="ChEBI" id="CHEBI:29969"/>
        <dbReference type="ChEBI" id="CHEBI:30616"/>
        <dbReference type="ChEBI" id="CHEBI:33019"/>
        <dbReference type="ChEBI" id="CHEBI:57586"/>
        <dbReference type="ChEBI" id="CHEBI:83144"/>
        <dbReference type="ChEBI" id="CHEBI:456215"/>
        <dbReference type="EC" id="6.3.4.15"/>
    </reaction>
</comment>
<keyword evidence="6" id="KW-0238">DNA-binding</keyword>